<keyword evidence="3" id="KW-1185">Reference proteome</keyword>
<organism evidence="2 3">
    <name type="scientific">Plectosphaerella plurivora</name>
    <dbReference type="NCBI Taxonomy" id="936078"/>
    <lineage>
        <taxon>Eukaryota</taxon>
        <taxon>Fungi</taxon>
        <taxon>Dikarya</taxon>
        <taxon>Ascomycota</taxon>
        <taxon>Pezizomycotina</taxon>
        <taxon>Sordariomycetes</taxon>
        <taxon>Hypocreomycetidae</taxon>
        <taxon>Glomerellales</taxon>
        <taxon>Plectosphaerellaceae</taxon>
        <taxon>Plectosphaerella</taxon>
    </lineage>
</organism>
<reference evidence="2" key="1">
    <citation type="journal article" date="2021" name="Nat. Commun.">
        <title>Genetic determinants of endophytism in the Arabidopsis root mycobiome.</title>
        <authorList>
            <person name="Mesny F."/>
            <person name="Miyauchi S."/>
            <person name="Thiergart T."/>
            <person name="Pickel B."/>
            <person name="Atanasova L."/>
            <person name="Karlsson M."/>
            <person name="Huettel B."/>
            <person name="Barry K.W."/>
            <person name="Haridas S."/>
            <person name="Chen C."/>
            <person name="Bauer D."/>
            <person name="Andreopoulos W."/>
            <person name="Pangilinan J."/>
            <person name="LaButti K."/>
            <person name="Riley R."/>
            <person name="Lipzen A."/>
            <person name="Clum A."/>
            <person name="Drula E."/>
            <person name="Henrissat B."/>
            <person name="Kohler A."/>
            <person name="Grigoriev I.V."/>
            <person name="Martin F.M."/>
            <person name="Hacquard S."/>
        </authorList>
    </citation>
    <scope>NUCLEOTIDE SEQUENCE</scope>
    <source>
        <strain evidence="2">MPI-SDFR-AT-0117</strain>
    </source>
</reference>
<comment type="caution">
    <text evidence="2">The sequence shown here is derived from an EMBL/GenBank/DDBJ whole genome shotgun (WGS) entry which is preliminary data.</text>
</comment>
<evidence type="ECO:0000313" key="3">
    <source>
        <dbReference type="Proteomes" id="UP000770015"/>
    </source>
</evidence>
<accession>A0A9P8V7U8</accession>
<evidence type="ECO:0000313" key="2">
    <source>
        <dbReference type="EMBL" id="KAH6679856.1"/>
    </source>
</evidence>
<dbReference type="Proteomes" id="UP000770015">
    <property type="component" value="Unassembled WGS sequence"/>
</dbReference>
<proteinExistence type="predicted"/>
<protein>
    <submittedName>
        <fullName evidence="2">Uncharacterized protein</fullName>
    </submittedName>
</protein>
<evidence type="ECO:0000256" key="1">
    <source>
        <dbReference type="SAM" id="MobiDB-lite"/>
    </source>
</evidence>
<dbReference type="EMBL" id="JAGSXJ010000020">
    <property type="protein sequence ID" value="KAH6679856.1"/>
    <property type="molecule type" value="Genomic_DNA"/>
</dbReference>
<gene>
    <name evidence="2" type="ORF">F5X68DRAFT_32914</name>
</gene>
<dbReference type="AlphaFoldDB" id="A0A9P8V7U8"/>
<feature type="region of interest" description="Disordered" evidence="1">
    <location>
        <begin position="83"/>
        <end position="103"/>
    </location>
</feature>
<sequence>MVHSVQMSTKPMQLGLSHDRSTRFHGSIGCRAISIPAGVVPRRGWPAGPAQRVESSPLPPAMFPNSHCGAPGERAGRVPFRQRADSRTPQVSHGGPGSCRPLTYQNITGMVTTSLELAENQGGRRRPRGPLYQDDDDWPPRACSATRLRPAVGASVSREEQRNSSGALVDPGFLLSAAPPFCPGRMCRPTPGHVRSPSHRSAWAERSAPAHPAHGLLVLAAALWTERCLHIVEEGGHLANVTRHGRLVGKITSHPKSHAMRRDARGLAAANGSGHHDQIPGRH</sequence>
<name>A0A9P8V7U8_9PEZI</name>
<feature type="region of interest" description="Disordered" evidence="1">
    <location>
        <begin position="118"/>
        <end position="142"/>
    </location>
</feature>